<dbReference type="SUPFAM" id="SSF52540">
    <property type="entry name" value="P-loop containing nucleoside triphosphate hydrolases"/>
    <property type="match status" value="1"/>
</dbReference>
<dbReference type="STRING" id="1499967.U27_04156"/>
<dbReference type="EMBL" id="DF820465">
    <property type="protein sequence ID" value="GAK57191.1"/>
    <property type="molecule type" value="Genomic_DNA"/>
</dbReference>
<dbReference type="InterPro" id="IPR027417">
    <property type="entry name" value="P-loop_NTPase"/>
</dbReference>
<reference evidence="2" key="1">
    <citation type="journal article" date="2015" name="PeerJ">
        <title>First genomic representation of candidate bacterial phylum KSB3 points to enhanced environmental sensing as a trigger of wastewater bulking.</title>
        <authorList>
            <person name="Sekiguchi Y."/>
            <person name="Ohashi A."/>
            <person name="Parks D.H."/>
            <person name="Yamauchi T."/>
            <person name="Tyson G.W."/>
            <person name="Hugenholtz P."/>
        </authorList>
    </citation>
    <scope>NUCLEOTIDE SEQUENCE [LARGE SCALE GENOMIC DNA]</scope>
</reference>
<accession>A0A081BXY6</accession>
<evidence type="ECO:0000313" key="3">
    <source>
        <dbReference type="Proteomes" id="UP000030661"/>
    </source>
</evidence>
<name>A0A081BXY6_VECG1</name>
<dbReference type="AlphaFoldDB" id="A0A081BXY6"/>
<evidence type="ECO:0000313" key="2">
    <source>
        <dbReference type="EMBL" id="GAK57191.1"/>
    </source>
</evidence>
<dbReference type="Proteomes" id="UP000030661">
    <property type="component" value="Unassembled WGS sequence"/>
</dbReference>
<dbReference type="Gene3D" id="3.40.50.300">
    <property type="entry name" value="P-loop containing nucleotide triphosphate hydrolases"/>
    <property type="match status" value="1"/>
</dbReference>
<dbReference type="GO" id="GO:0043531">
    <property type="term" value="F:ADP binding"/>
    <property type="evidence" value="ECO:0007669"/>
    <property type="project" value="InterPro"/>
</dbReference>
<sequence>MNMHFAYPNATDGVFLGCGRYVVFALGQEPAEYEIADPFSAKVHEVLEAAAILAPEPVPSGYCVYETKDSDDPNLLYRGDSLHLAFLLALISRARFLRSYLCQTDLWCTGDITLRQPRQPVLEPVSQAGFDVKLAAFLGPDNPDRLFIVPFANMADQVTIRDFLSQREDVEIATLEWLLQRQPAAQKVIITVQGHELQALVDRLFDKPEPVMLWQGEPDVPEHWVERSTLMDALKQDWQTPGCCINALIGLGGEGKSALARKWLHDLLPAFGARLEGVIWWNFALQPSVDAFFEAVYLKLFHETAGERGAVSALAQQVMQMMRHGRYVLILDSLESVLTPAEHGCGAVRHPDLRRLLDVLSDPSGQSFCLLTSRCEIEGLVCRTHQVARLSQTEGRKLLQNMGVSDDEPTLNAIVEQWHGHALSLKLFAAHPAELSEKTAFSPAATMLEYYDRVLTEAQQAFLQCLSVLRRPADWRMLERVFRRPPLRRLSLAKSFAALEDREFDELLEQLRRYRLLNENTQHTAYAAHPLIRAHYREQLQRTPQARQRRLHHHLARGYERNSPTVTETLESLAFLIEAVHHACQAREYDTAYDLLWQRVNQYPRFVLSDVLGAWETYLACLLEFFVDGEPQVSDLKQQASLLHEVGFCLMTLGRLREVPPYYQRSIALHNEVDNWLGVSRGYQNLVELYMFFGKLNQAAEAADQALAFARRAVKTGQEYAPQQEIIALVDQATIAALRDESDRANILFEQAQTLQQKLQPGMRFLRQLEGVKQADFLRRTGDFERARQVAQANLVFCQQEALSDYVCQCHRLLGDLDAEEGQHERAGRHYDEALRIVRTLQRRDVLIEVLLARGIWQIERGARQAGFDALREALNYAVESGFRLYEADIRCALSRAFFSAATSADLAPSARREYQEHAAREHALARQICEETGYRGISRYMSWGKDSGPKPV</sequence>
<dbReference type="HOGENOM" id="CLU_309206_0_0_0"/>
<protein>
    <submittedName>
        <fullName evidence="2">Alr0304 protein</fullName>
    </submittedName>
</protein>
<dbReference type="InterPro" id="IPR011990">
    <property type="entry name" value="TPR-like_helical_dom_sf"/>
</dbReference>
<dbReference type="Pfam" id="PF00931">
    <property type="entry name" value="NB-ARC"/>
    <property type="match status" value="1"/>
</dbReference>
<gene>
    <name evidence="2" type="ORF">U27_04156</name>
</gene>
<keyword evidence="3" id="KW-1185">Reference proteome</keyword>
<feature type="domain" description="NB-ARC" evidence="1">
    <location>
        <begin position="237"/>
        <end position="405"/>
    </location>
</feature>
<dbReference type="eggNOG" id="COG0457">
    <property type="taxonomic scope" value="Bacteria"/>
</dbReference>
<dbReference type="eggNOG" id="COG1672">
    <property type="taxonomic scope" value="Bacteria"/>
</dbReference>
<organism evidence="2">
    <name type="scientific">Vecturithrix granuli</name>
    <dbReference type="NCBI Taxonomy" id="1499967"/>
    <lineage>
        <taxon>Bacteria</taxon>
        <taxon>Candidatus Moduliflexota</taxon>
        <taxon>Candidatus Vecturitrichia</taxon>
        <taxon>Candidatus Vecturitrichales</taxon>
        <taxon>Candidatus Vecturitrichaceae</taxon>
        <taxon>Candidatus Vecturithrix</taxon>
    </lineage>
</organism>
<dbReference type="Gene3D" id="1.25.40.10">
    <property type="entry name" value="Tetratricopeptide repeat domain"/>
    <property type="match status" value="2"/>
</dbReference>
<dbReference type="InterPro" id="IPR002182">
    <property type="entry name" value="NB-ARC"/>
</dbReference>
<proteinExistence type="predicted"/>
<evidence type="ECO:0000259" key="1">
    <source>
        <dbReference type="Pfam" id="PF00931"/>
    </source>
</evidence>
<dbReference type="SUPFAM" id="SSF48452">
    <property type="entry name" value="TPR-like"/>
    <property type="match status" value="1"/>
</dbReference>